<dbReference type="Proteomes" id="UP000198809">
    <property type="component" value="Unassembled WGS sequence"/>
</dbReference>
<proteinExistence type="predicted"/>
<dbReference type="Pfam" id="PF06042">
    <property type="entry name" value="NTP_transf_6"/>
    <property type="match status" value="1"/>
</dbReference>
<dbReference type="EMBL" id="FODH01000004">
    <property type="protein sequence ID" value="SEN98451.1"/>
    <property type="molecule type" value="Genomic_DNA"/>
</dbReference>
<name>A0A1H8L029_9BACL</name>
<reference evidence="1 2" key="1">
    <citation type="submission" date="2016-10" db="EMBL/GenBank/DDBJ databases">
        <authorList>
            <person name="de Groot N.N."/>
        </authorList>
    </citation>
    <scope>NUCLEOTIDE SEQUENCE [LARGE SCALE GENOMIC DNA]</scope>
    <source>
        <strain evidence="1 2">CGMCC 1.10238</strain>
    </source>
</reference>
<dbReference type="RefSeq" id="WP_246590692.1">
    <property type="nucleotide sequence ID" value="NZ_CP076607.1"/>
</dbReference>
<dbReference type="STRING" id="1333845.SAMN04487895_104107"/>
<evidence type="ECO:0000313" key="2">
    <source>
        <dbReference type="Proteomes" id="UP000198809"/>
    </source>
</evidence>
<evidence type="ECO:0008006" key="3">
    <source>
        <dbReference type="Google" id="ProtNLM"/>
    </source>
</evidence>
<evidence type="ECO:0000313" key="1">
    <source>
        <dbReference type="EMBL" id="SEN98451.1"/>
    </source>
</evidence>
<organism evidence="1 2">
    <name type="scientific">Paenibacillus sophorae</name>
    <dbReference type="NCBI Taxonomy" id="1333845"/>
    <lineage>
        <taxon>Bacteria</taxon>
        <taxon>Bacillati</taxon>
        <taxon>Bacillota</taxon>
        <taxon>Bacilli</taxon>
        <taxon>Bacillales</taxon>
        <taxon>Paenibacillaceae</taxon>
        <taxon>Paenibacillus</taxon>
    </lineage>
</organism>
<gene>
    <name evidence="1" type="ORF">SAMN04487895_104107</name>
</gene>
<dbReference type="InterPro" id="IPR009267">
    <property type="entry name" value="NTP_transf_6"/>
</dbReference>
<sequence>MPADTLEPALQDVNRHAVVVVDGDKAVGFFVLHGWEGIVVNERNIPAERLYLSAGFRDNGLRRIGTIGPQKILQYPLPGADNVVHAHKVTRGGIAMNETQELRNRLTGIFERSGWLGYLFERAGSLSPYPYYIGAGCLVQTVWNELTGRPPMYGISDIDIVYFDDGDLGYEAENEVVEQGKRLFAELPFPVDIKNQARVHLWYPGRFGVPLSPYATLEAAIGTWPTTASSLGVRKEPDGSWRIYAPFGLEDLFRLIVRPNKTLVTESAYYAKAEKWKSRWPELAVIPWEA</sequence>
<dbReference type="AlphaFoldDB" id="A0A1H8L029"/>
<dbReference type="PANTHER" id="PTHR39166:SF1">
    <property type="entry name" value="BLL1166 PROTEIN"/>
    <property type="match status" value="1"/>
</dbReference>
<protein>
    <recommendedName>
        <fullName evidence="3">Nucleotidyltransferase</fullName>
    </recommendedName>
</protein>
<dbReference type="PANTHER" id="PTHR39166">
    <property type="entry name" value="BLL1166 PROTEIN"/>
    <property type="match status" value="1"/>
</dbReference>
<accession>A0A1H8L029</accession>